<organism evidence="2 3">
    <name type="scientific">Corynebacterium aurimucosum</name>
    <dbReference type="NCBI Taxonomy" id="169292"/>
    <lineage>
        <taxon>Bacteria</taxon>
        <taxon>Bacillati</taxon>
        <taxon>Actinomycetota</taxon>
        <taxon>Actinomycetes</taxon>
        <taxon>Mycobacteriales</taxon>
        <taxon>Corynebacteriaceae</taxon>
        <taxon>Corynebacterium</taxon>
    </lineage>
</organism>
<evidence type="ECO:0000313" key="3">
    <source>
        <dbReference type="Proteomes" id="UP000432568"/>
    </source>
</evidence>
<protein>
    <submittedName>
        <fullName evidence="2">Uncharacterized protein</fullName>
    </submittedName>
</protein>
<evidence type="ECO:0000256" key="1">
    <source>
        <dbReference type="SAM" id="MobiDB-lite"/>
    </source>
</evidence>
<comment type="caution">
    <text evidence="2">The sequence shown here is derived from an EMBL/GenBank/DDBJ whole genome shotgun (WGS) entry which is preliminary data.</text>
</comment>
<feature type="region of interest" description="Disordered" evidence="1">
    <location>
        <begin position="192"/>
        <end position="223"/>
    </location>
</feature>
<dbReference type="AlphaFoldDB" id="A0A6I3K979"/>
<sequence length="328" mass="34034">MPTVTGVLQHVTQRPDTIDEVWVRAPEVRGHSGGLITRNPDRYKVVGGNVQFQVAPGPAILVMVSAGNPVDSVKMFIGTAASQTLEAVVKGADLLDENSVRELDRVLREIQRNVNSAAESAAKAKTSETNSANSASRASSSASSASSSASSAKASENRARSSAGEAIIYAQQAGEMERAVFDLEKEARGSAQAAKASQDAAKTSETKAATSATSAGRSATTAASETTKALQKWRDEFTENDIVWVGDRLGVSGKLSPPLTGPKGAPGDVSKSQMDAAITAAIVALAPTGLKLVLAAPDDKTAEQADTAIRAKGYQAVVVVPTTGNWWE</sequence>
<evidence type="ECO:0000313" key="2">
    <source>
        <dbReference type="EMBL" id="MTD91108.1"/>
    </source>
</evidence>
<proteinExistence type="predicted"/>
<accession>A0A6I3K979</accession>
<dbReference type="Proteomes" id="UP000432568">
    <property type="component" value="Unassembled WGS sequence"/>
</dbReference>
<gene>
    <name evidence="2" type="ORF">FME68_04260</name>
</gene>
<name>A0A6I3K979_9CORY</name>
<dbReference type="EMBL" id="VIOG01000004">
    <property type="protein sequence ID" value="MTD91108.1"/>
    <property type="molecule type" value="Genomic_DNA"/>
</dbReference>
<feature type="compositionally biased region" description="Low complexity" evidence="1">
    <location>
        <begin position="116"/>
        <end position="154"/>
    </location>
</feature>
<reference evidence="2 3" key="1">
    <citation type="submission" date="2019-07" db="EMBL/GenBank/DDBJ databases">
        <title>Draft genome of C. aurimucosum strain 332.</title>
        <authorList>
            <person name="Pacheco L.G.C."/>
            <person name="Aguiar E.R.G.R."/>
            <person name="Barberis C.M."/>
            <person name="Almuzara M.N."/>
            <person name="Traglia G.M."/>
            <person name="Santos C.S."/>
            <person name="Vay C.A."/>
            <person name="Rocha D.J.P.G."/>
        </authorList>
    </citation>
    <scope>NUCLEOTIDE SEQUENCE [LARGE SCALE GENOMIC DNA]</scope>
    <source>
        <strain evidence="2 3">332</strain>
    </source>
</reference>
<feature type="region of interest" description="Disordered" evidence="1">
    <location>
        <begin position="115"/>
        <end position="157"/>
    </location>
</feature>